<feature type="compositionally biased region" description="Basic and acidic residues" evidence="3">
    <location>
        <begin position="53"/>
        <end position="62"/>
    </location>
</feature>
<gene>
    <name evidence="4" type="ORF">ZOSMA_467G00160</name>
</gene>
<feature type="compositionally biased region" description="Acidic residues" evidence="3">
    <location>
        <begin position="1"/>
        <end position="12"/>
    </location>
</feature>
<evidence type="ECO:0000256" key="1">
    <source>
        <dbReference type="ARBA" id="ARBA00004123"/>
    </source>
</evidence>
<feature type="region of interest" description="Disordered" evidence="3">
    <location>
        <begin position="1"/>
        <end position="72"/>
    </location>
</feature>
<evidence type="ECO:0000256" key="3">
    <source>
        <dbReference type="SAM" id="MobiDB-lite"/>
    </source>
</evidence>
<comment type="subcellular location">
    <subcellularLocation>
        <location evidence="1">Nucleus</location>
    </subcellularLocation>
</comment>
<dbReference type="OMA" id="VWKHDDP"/>
<dbReference type="EMBL" id="LFYR01001364">
    <property type="protein sequence ID" value="KMZ62423.1"/>
    <property type="molecule type" value="Genomic_DNA"/>
</dbReference>
<name>A0A0K9P0A8_ZOSMR</name>
<evidence type="ECO:0000313" key="5">
    <source>
        <dbReference type="Proteomes" id="UP000036987"/>
    </source>
</evidence>
<keyword evidence="5" id="KW-1185">Reference proteome</keyword>
<dbReference type="STRING" id="29655.A0A0K9P0A8"/>
<keyword evidence="2" id="KW-0539">Nucleus</keyword>
<feature type="compositionally biased region" description="Low complexity" evidence="3">
    <location>
        <begin position="13"/>
        <end position="27"/>
    </location>
</feature>
<dbReference type="GO" id="GO:0003677">
    <property type="term" value="F:DNA binding"/>
    <property type="evidence" value="ECO:0007669"/>
    <property type="project" value="InterPro"/>
</dbReference>
<dbReference type="InterPro" id="IPR007015">
    <property type="entry name" value="DNA_pol_V/MYBBP1A"/>
</dbReference>
<dbReference type="PANTHER" id="PTHR13213">
    <property type="entry name" value="MYB-BINDING PROTEIN 1A FAMILY MEMBER"/>
    <property type="match status" value="1"/>
</dbReference>
<accession>A0A0K9P0A8</accession>
<organism evidence="4 5">
    <name type="scientific">Zostera marina</name>
    <name type="common">Eelgrass</name>
    <dbReference type="NCBI Taxonomy" id="29655"/>
    <lineage>
        <taxon>Eukaryota</taxon>
        <taxon>Viridiplantae</taxon>
        <taxon>Streptophyta</taxon>
        <taxon>Embryophyta</taxon>
        <taxon>Tracheophyta</taxon>
        <taxon>Spermatophyta</taxon>
        <taxon>Magnoliopsida</taxon>
        <taxon>Liliopsida</taxon>
        <taxon>Zosteraceae</taxon>
        <taxon>Zostera</taxon>
    </lineage>
</organism>
<reference evidence="5" key="1">
    <citation type="journal article" date="2016" name="Nature">
        <title>The genome of the seagrass Zostera marina reveals angiosperm adaptation to the sea.</title>
        <authorList>
            <person name="Olsen J.L."/>
            <person name="Rouze P."/>
            <person name="Verhelst B."/>
            <person name="Lin Y.-C."/>
            <person name="Bayer T."/>
            <person name="Collen J."/>
            <person name="Dattolo E."/>
            <person name="De Paoli E."/>
            <person name="Dittami S."/>
            <person name="Maumus F."/>
            <person name="Michel G."/>
            <person name="Kersting A."/>
            <person name="Lauritano C."/>
            <person name="Lohaus R."/>
            <person name="Toepel M."/>
            <person name="Tonon T."/>
            <person name="Vanneste K."/>
            <person name="Amirebrahimi M."/>
            <person name="Brakel J."/>
            <person name="Bostroem C."/>
            <person name="Chovatia M."/>
            <person name="Grimwood J."/>
            <person name="Jenkins J.W."/>
            <person name="Jueterbock A."/>
            <person name="Mraz A."/>
            <person name="Stam W.T."/>
            <person name="Tice H."/>
            <person name="Bornberg-Bauer E."/>
            <person name="Green P.J."/>
            <person name="Pearson G.A."/>
            <person name="Procaccini G."/>
            <person name="Duarte C.M."/>
            <person name="Schmutz J."/>
            <person name="Reusch T.B.H."/>
            <person name="Van de Peer Y."/>
        </authorList>
    </citation>
    <scope>NUCLEOTIDE SEQUENCE [LARGE SCALE GENOMIC DNA]</scope>
    <source>
        <strain evidence="5">cv. Finnish</strain>
    </source>
</reference>
<dbReference type="GO" id="GO:0005730">
    <property type="term" value="C:nucleolus"/>
    <property type="evidence" value="ECO:0000318"/>
    <property type="project" value="GO_Central"/>
</dbReference>
<feature type="compositionally biased region" description="Basic residues" evidence="3">
    <location>
        <begin position="38"/>
        <end position="52"/>
    </location>
</feature>
<evidence type="ECO:0000256" key="2">
    <source>
        <dbReference type="ARBA" id="ARBA00023242"/>
    </source>
</evidence>
<dbReference type="AlphaFoldDB" id="A0A0K9P0A8"/>
<dbReference type="GO" id="GO:0006355">
    <property type="term" value="P:regulation of DNA-templated transcription"/>
    <property type="evidence" value="ECO:0007669"/>
    <property type="project" value="InterPro"/>
</dbReference>
<dbReference type="Pfam" id="PF04931">
    <property type="entry name" value="DNA_pol_phi"/>
    <property type="match status" value="1"/>
</dbReference>
<protein>
    <submittedName>
        <fullName evidence="4">DNA polymerase V</fullName>
    </submittedName>
</protein>
<sequence>MSETMDSSDSDSDTTIPITPATPVAPISSHSVNPMESKKKRKSMDKVRHLHQQKSDHTDPVSKKPKNVQSQQPIRITTNGMPELHVGAFRDLSSPDFSVREAALFSLVSELREVQTVYEKTGCVEEENECQDNGVAKMEAEDKDDGLENCAPSLRYALRRLIRGLSSSRECARQGFAAALTTVLAVIPIIRVSSVMRLIVGSLEISSSMKGQEARDSLLGRIFAFGALAKSGKMTTEWLSDNKSSCFDDFIQNVIFLAGKKQYLQEPSALVILELIEKLPVEAVKNNILENKSLRKWFQKAVDDKIPDALFLALKLQERVSLKSDVIDGLLPYPFSPDSFFSRNHLSRLIPCFQESTFCQPQVHGIWSIMINLLTKNIPSQDGSLLYLPSSKKHKKSKKGSLSEDVTTNLRSFIEVVIEGSLLISSHDRKHLAFDVLLLLIPKLPTFCIHIVLSYKLVQCLMDALSTKGTWLHNAAQHFIKELVSWVGDTTERLIAVVVSLQKHSDGRFDSITRLNTVRDFVGKFKTFSGCMSFVKTLSDLFIGESGFPGELIYQSPPSDVSSENVSSEGSPLISGHPGHLKNWIIDAISRLLRNLKLPVEAKCWTSAEKFQLQTEIMKFLTVQGLFYASLGTEVTSFELQEKFKWPKTASSTSLCRLCIEKLQFVLEDVQKGDASNLASSDAERNDLGSSFIRLINTLCSIPSVSLFRTLSAEDEEAFKKLQLVESKLFIEEENSKSGTDGKKLHAMRYLLIQLILQILLQPGDFSEASSELVVCCKKAFPVAFQGFSVTDIVGISDDPDIIMPDMMDVLVDTLLSLLPQSSSRMCFAIEQVFKSYCTEITNSGLLQMLRIVKKDLKPLRHHQTVESDDEDIEGDDDEDILGVEDAEDTSDVEVSETAGIDDKMDESNVTDDEMDDAAMFRLDAQFSQFLKKSGSDSASAQLTLFKLRVLSLFEIYLHKNSGQPEVCTVFSHLTRAYVNYHSAEGCKQLAERIGGILQKKLFKAKEYPKGDEIDFSVLEKLLEKSIKSASRAHLKPVSLLAKNSTFWLLKIIHSRNLSDSELEDVMKIIRDGLIVDYLNSKKSRLKPDFIKDTIQRHPWIWKQLLGSFLEKCSSAKSDFRRIEALDLVGSVMKPYCSIKKGETKKDVSKKSKFVKSHFPQICELVQKLLVKFPEKQAKRATVRRFCAMVFDGVSVLGLKEKFLESLNHDTHTACASNLGNLFDTLKNKPVAY</sequence>
<evidence type="ECO:0000313" key="4">
    <source>
        <dbReference type="EMBL" id="KMZ62423.1"/>
    </source>
</evidence>
<comment type="caution">
    <text evidence="4">The sequence shown here is derived from an EMBL/GenBank/DDBJ whole genome shotgun (WGS) entry which is preliminary data.</text>
</comment>
<dbReference type="OrthoDB" id="342531at2759"/>
<dbReference type="Proteomes" id="UP000036987">
    <property type="component" value="Unassembled WGS sequence"/>
</dbReference>
<proteinExistence type="predicted"/>
<dbReference type="PANTHER" id="PTHR13213:SF2">
    <property type="entry name" value="MYB-BINDING PROTEIN 1A"/>
    <property type="match status" value="1"/>
</dbReference>